<evidence type="ECO:0000313" key="3">
    <source>
        <dbReference type="Proteomes" id="UP000652761"/>
    </source>
</evidence>
<keyword evidence="1" id="KW-0472">Membrane</keyword>
<keyword evidence="3" id="KW-1185">Reference proteome</keyword>
<reference evidence="2" key="1">
    <citation type="submission" date="2017-07" db="EMBL/GenBank/DDBJ databases">
        <title>Taro Niue Genome Assembly and Annotation.</title>
        <authorList>
            <person name="Atibalentja N."/>
            <person name="Keating K."/>
            <person name="Fields C.J."/>
        </authorList>
    </citation>
    <scope>NUCLEOTIDE SEQUENCE</scope>
    <source>
        <strain evidence="2">Niue_2</strain>
        <tissue evidence="2">Leaf</tissue>
    </source>
</reference>
<sequence length="136" mass="15106">MKSIALLNIKMFRAWQIYTILIILSFEAVHVAAAGAKFSRLKFYLSILYSRHISAFLPFSLSISPPSVLPFQFSERRETEGPVREMNLALGDDCIALTVPWLLLLPREGSPSPSPDPLAPDLFIAVSASALPRIFC</sequence>
<evidence type="ECO:0000313" key="2">
    <source>
        <dbReference type="EMBL" id="MQL88694.1"/>
    </source>
</evidence>
<comment type="caution">
    <text evidence="2">The sequence shown here is derived from an EMBL/GenBank/DDBJ whole genome shotgun (WGS) entry which is preliminary data.</text>
</comment>
<accession>A0A843V4U8</accession>
<gene>
    <name evidence="2" type="ORF">Taro_021257</name>
</gene>
<dbReference type="EMBL" id="NMUH01001080">
    <property type="protein sequence ID" value="MQL88694.1"/>
    <property type="molecule type" value="Genomic_DNA"/>
</dbReference>
<evidence type="ECO:0000256" key="1">
    <source>
        <dbReference type="SAM" id="Phobius"/>
    </source>
</evidence>
<protein>
    <submittedName>
        <fullName evidence="2">Uncharacterized protein</fullName>
    </submittedName>
</protein>
<dbReference type="Proteomes" id="UP000652761">
    <property type="component" value="Unassembled WGS sequence"/>
</dbReference>
<keyword evidence="1" id="KW-0812">Transmembrane</keyword>
<organism evidence="2 3">
    <name type="scientific">Colocasia esculenta</name>
    <name type="common">Wild taro</name>
    <name type="synonym">Arum esculentum</name>
    <dbReference type="NCBI Taxonomy" id="4460"/>
    <lineage>
        <taxon>Eukaryota</taxon>
        <taxon>Viridiplantae</taxon>
        <taxon>Streptophyta</taxon>
        <taxon>Embryophyta</taxon>
        <taxon>Tracheophyta</taxon>
        <taxon>Spermatophyta</taxon>
        <taxon>Magnoliopsida</taxon>
        <taxon>Liliopsida</taxon>
        <taxon>Araceae</taxon>
        <taxon>Aroideae</taxon>
        <taxon>Colocasieae</taxon>
        <taxon>Colocasia</taxon>
    </lineage>
</organism>
<dbReference type="AlphaFoldDB" id="A0A843V4U8"/>
<feature type="transmembrane region" description="Helical" evidence="1">
    <location>
        <begin position="15"/>
        <end position="36"/>
    </location>
</feature>
<keyword evidence="1" id="KW-1133">Transmembrane helix</keyword>
<name>A0A843V4U8_COLES</name>
<proteinExistence type="predicted"/>